<sequence>MTEFFLDKRLSSNTVQALDLPVSRVLVMDDARFPWLVLVPRRPHLTEIFDVTPTDRVMLTEEVVLASEKLKALTGCHKINVANLGNVVPQLHIHVIARNPGDAAWPGPVWGQGAAVPYEPRALEAFVDAVVKMF</sequence>
<evidence type="ECO:0000313" key="3">
    <source>
        <dbReference type="EMBL" id="NIK89734.1"/>
    </source>
</evidence>
<evidence type="ECO:0000256" key="1">
    <source>
        <dbReference type="PROSITE-ProRule" id="PRU00464"/>
    </source>
</evidence>
<name>A0A846N191_9PROT</name>
<dbReference type="InterPro" id="IPR036265">
    <property type="entry name" value="HIT-like_sf"/>
</dbReference>
<gene>
    <name evidence="3" type="ORF">FHS83_003052</name>
</gene>
<keyword evidence="4" id="KW-1185">Reference proteome</keyword>
<dbReference type="Pfam" id="PF01230">
    <property type="entry name" value="HIT"/>
    <property type="match status" value="1"/>
</dbReference>
<evidence type="ECO:0000259" key="2">
    <source>
        <dbReference type="PROSITE" id="PS51084"/>
    </source>
</evidence>
<comment type="caution">
    <text evidence="3">The sequence shown here is derived from an EMBL/GenBank/DDBJ whole genome shotgun (WGS) entry which is preliminary data.</text>
</comment>
<comment type="caution">
    <text evidence="1">Lacks conserved residue(s) required for the propagation of feature annotation.</text>
</comment>
<evidence type="ECO:0000313" key="4">
    <source>
        <dbReference type="Proteomes" id="UP000570514"/>
    </source>
</evidence>
<dbReference type="SUPFAM" id="SSF54197">
    <property type="entry name" value="HIT-like"/>
    <property type="match status" value="1"/>
</dbReference>
<organism evidence="3 4">
    <name type="scientific">Rhizomicrobium palustre</name>
    <dbReference type="NCBI Taxonomy" id="189966"/>
    <lineage>
        <taxon>Bacteria</taxon>
        <taxon>Pseudomonadati</taxon>
        <taxon>Pseudomonadota</taxon>
        <taxon>Alphaproteobacteria</taxon>
        <taxon>Micropepsales</taxon>
        <taxon>Micropepsaceae</taxon>
        <taxon>Rhizomicrobium</taxon>
    </lineage>
</organism>
<accession>A0A846N191</accession>
<keyword evidence="3" id="KW-0378">Hydrolase</keyword>
<dbReference type="Proteomes" id="UP000570514">
    <property type="component" value="Unassembled WGS sequence"/>
</dbReference>
<dbReference type="PIRSF" id="PIRSF000714">
    <property type="entry name" value="HIT"/>
    <property type="match status" value="1"/>
</dbReference>
<reference evidence="3 4" key="1">
    <citation type="submission" date="2020-03" db="EMBL/GenBank/DDBJ databases">
        <title>Genomic Encyclopedia of Type Strains, Phase IV (KMG-IV): sequencing the most valuable type-strain genomes for metagenomic binning, comparative biology and taxonomic classification.</title>
        <authorList>
            <person name="Goeker M."/>
        </authorList>
    </citation>
    <scope>NUCLEOTIDE SEQUENCE [LARGE SCALE GENOMIC DNA]</scope>
    <source>
        <strain evidence="3 4">DSM 19867</strain>
    </source>
</reference>
<dbReference type="InterPro" id="IPR011146">
    <property type="entry name" value="HIT-like"/>
</dbReference>
<dbReference type="AlphaFoldDB" id="A0A846N191"/>
<dbReference type="InterPro" id="IPR026026">
    <property type="entry name" value="HIT_Hint"/>
</dbReference>
<dbReference type="EMBL" id="JAASRM010000001">
    <property type="protein sequence ID" value="NIK89734.1"/>
    <property type="molecule type" value="Genomic_DNA"/>
</dbReference>
<dbReference type="RefSeq" id="WP_167083795.1">
    <property type="nucleotide sequence ID" value="NZ_BAAADC010000001.1"/>
</dbReference>
<dbReference type="GO" id="GO:0016787">
    <property type="term" value="F:hydrolase activity"/>
    <property type="evidence" value="ECO:0007669"/>
    <property type="project" value="UniProtKB-KW"/>
</dbReference>
<dbReference type="PROSITE" id="PS51084">
    <property type="entry name" value="HIT_2"/>
    <property type="match status" value="1"/>
</dbReference>
<dbReference type="Gene3D" id="3.30.428.10">
    <property type="entry name" value="HIT-like"/>
    <property type="match status" value="1"/>
</dbReference>
<feature type="domain" description="HIT" evidence="2">
    <location>
        <begin position="36"/>
        <end position="105"/>
    </location>
</feature>
<proteinExistence type="predicted"/>
<protein>
    <submittedName>
        <fullName evidence="3">Diadenosine tetraphosphate (Ap4A) HIT family hydrolase</fullName>
    </submittedName>
</protein>